<keyword evidence="3" id="KW-0809">Transit peptide</keyword>
<evidence type="ECO:0000256" key="7">
    <source>
        <dbReference type="ARBA" id="ARBA00035133"/>
    </source>
</evidence>
<evidence type="ECO:0000256" key="6">
    <source>
        <dbReference type="ARBA" id="ARBA00023274"/>
    </source>
</evidence>
<evidence type="ECO:0000256" key="3">
    <source>
        <dbReference type="ARBA" id="ARBA00022946"/>
    </source>
</evidence>
<dbReference type="GO" id="GO:0003735">
    <property type="term" value="F:structural constituent of ribosome"/>
    <property type="evidence" value="ECO:0007669"/>
    <property type="project" value="InterPro"/>
</dbReference>
<feature type="compositionally biased region" description="Polar residues" evidence="9">
    <location>
        <begin position="177"/>
        <end position="186"/>
    </location>
</feature>
<organism evidence="10 11">
    <name type="scientific">Desmophyllum pertusum</name>
    <dbReference type="NCBI Taxonomy" id="174260"/>
    <lineage>
        <taxon>Eukaryota</taxon>
        <taxon>Metazoa</taxon>
        <taxon>Cnidaria</taxon>
        <taxon>Anthozoa</taxon>
        <taxon>Hexacorallia</taxon>
        <taxon>Scleractinia</taxon>
        <taxon>Caryophylliina</taxon>
        <taxon>Caryophylliidae</taxon>
        <taxon>Desmophyllum</taxon>
    </lineage>
</organism>
<evidence type="ECO:0000256" key="5">
    <source>
        <dbReference type="ARBA" id="ARBA00023128"/>
    </source>
</evidence>
<comment type="caution">
    <text evidence="10">The sequence shown here is derived from an EMBL/GenBank/DDBJ whole genome shotgun (WGS) entry which is preliminary data.</text>
</comment>
<reference evidence="10" key="1">
    <citation type="submission" date="2023-01" db="EMBL/GenBank/DDBJ databases">
        <title>Genome assembly of the deep-sea coral Lophelia pertusa.</title>
        <authorList>
            <person name="Herrera S."/>
            <person name="Cordes E."/>
        </authorList>
    </citation>
    <scope>NUCLEOTIDE SEQUENCE</scope>
    <source>
        <strain evidence="10">USNM1676648</strain>
        <tissue evidence="10">Polyp</tissue>
    </source>
</reference>
<evidence type="ECO:0000313" key="10">
    <source>
        <dbReference type="EMBL" id="KAJ7392983.1"/>
    </source>
</evidence>
<sequence length="431" mass="49433">MAAMLSCSRVLFLPCTFSRSLPKASWIRSLSSDSSENGNKVNMPLSSLMNKLKHPAPKPDLSNLLPKRKKSKKSVSVLFGNEQEPLASRPKQVQTGEYDKKVIEKTEGWRHNKILREMRDKKSLRPSGDSKSGDLLGFMRESPVEESTGKDNLKSMLEESIESTRRHKKETFKNLAANRTKSTKYTSKPAPNWVEKSLEDLQNTLDNQLQTEPLQKNVDPALNQQIKDLLSELHVAPKQFGTATSIVASVENWGKLKVFSQRRVIQNEYQHQTNEILSLTSPSSGLSLLDGERTGLFDDIISRAKTGKLNTVAQSTFLFHLEDLDKFNRVDSIGVKRSTFTDQIMLSNRLWQYPIDNEVCKVEEQNTSFEEHVFLEYLLDDFPSKGPVRRFMELVINGLQQNPYMTVKQKKERVHWFHEYFANFSEEELNF</sequence>
<feature type="region of interest" description="Disordered" evidence="9">
    <location>
        <begin position="117"/>
        <end position="192"/>
    </location>
</feature>
<keyword evidence="5" id="KW-0496">Mitochondrion</keyword>
<name>A0A9X0DBS8_9CNID</name>
<protein>
    <recommendedName>
        <fullName evidence="7">Small ribosomal subunit protein mS31</fullName>
    </recommendedName>
    <alternativeName>
        <fullName evidence="8">28S ribosomal protein S31, mitochondrial</fullName>
    </alternativeName>
</protein>
<evidence type="ECO:0000256" key="8">
    <source>
        <dbReference type="ARBA" id="ARBA00035363"/>
    </source>
</evidence>
<keyword evidence="11" id="KW-1185">Reference proteome</keyword>
<dbReference type="Proteomes" id="UP001163046">
    <property type="component" value="Unassembled WGS sequence"/>
</dbReference>
<keyword evidence="6" id="KW-0687">Ribonucleoprotein</keyword>
<gene>
    <name evidence="10" type="primary">MRPS31</name>
    <name evidence="10" type="ORF">OS493_008228</name>
</gene>
<dbReference type="Pfam" id="PF15433">
    <property type="entry name" value="MRP-S31"/>
    <property type="match status" value="1"/>
</dbReference>
<dbReference type="GO" id="GO:0005763">
    <property type="term" value="C:mitochondrial small ribosomal subunit"/>
    <property type="evidence" value="ECO:0007669"/>
    <property type="project" value="InterPro"/>
</dbReference>
<dbReference type="PANTHER" id="PTHR13231">
    <property type="entry name" value="MITOCHONDRIAL RIBOSOMAL PROTEIN S31"/>
    <property type="match status" value="1"/>
</dbReference>
<keyword evidence="4" id="KW-0689">Ribosomal protein</keyword>
<feature type="compositionally biased region" description="Basic and acidic residues" evidence="9">
    <location>
        <begin position="147"/>
        <end position="157"/>
    </location>
</feature>
<dbReference type="AlphaFoldDB" id="A0A9X0DBS8"/>
<evidence type="ECO:0000256" key="9">
    <source>
        <dbReference type="SAM" id="MobiDB-lite"/>
    </source>
</evidence>
<dbReference type="OrthoDB" id="5989925at2759"/>
<feature type="region of interest" description="Disordered" evidence="9">
    <location>
        <begin position="50"/>
        <end position="99"/>
    </location>
</feature>
<evidence type="ECO:0000256" key="2">
    <source>
        <dbReference type="ARBA" id="ARBA00011057"/>
    </source>
</evidence>
<comment type="subcellular location">
    <subcellularLocation>
        <location evidence="1">Mitochondrion</location>
    </subcellularLocation>
</comment>
<evidence type="ECO:0000313" key="11">
    <source>
        <dbReference type="Proteomes" id="UP001163046"/>
    </source>
</evidence>
<comment type="similarity">
    <text evidence="2">Belongs to the mitochondrion-specific ribosomal protein mS31 family.</text>
</comment>
<dbReference type="EMBL" id="MU825399">
    <property type="protein sequence ID" value="KAJ7392983.1"/>
    <property type="molecule type" value="Genomic_DNA"/>
</dbReference>
<evidence type="ECO:0000256" key="1">
    <source>
        <dbReference type="ARBA" id="ARBA00004173"/>
    </source>
</evidence>
<proteinExistence type="inferred from homology"/>
<evidence type="ECO:0000256" key="4">
    <source>
        <dbReference type="ARBA" id="ARBA00022980"/>
    </source>
</evidence>
<dbReference type="InterPro" id="IPR026299">
    <property type="entry name" value="MRP-S31"/>
</dbReference>
<accession>A0A9X0DBS8</accession>
<dbReference type="PANTHER" id="PTHR13231:SF3">
    <property type="entry name" value="SMALL RIBOSOMAL SUBUNIT PROTEIN MS31"/>
    <property type="match status" value="1"/>
</dbReference>